<dbReference type="Proteomes" id="UP000636960">
    <property type="component" value="Unassembled WGS sequence"/>
</dbReference>
<comment type="caution">
    <text evidence="1">The sequence shown here is derived from an EMBL/GenBank/DDBJ whole genome shotgun (WGS) entry which is preliminary data.</text>
</comment>
<dbReference type="AlphaFoldDB" id="A0A919K5K4"/>
<reference evidence="1" key="1">
    <citation type="submission" date="2021-01" db="EMBL/GenBank/DDBJ databases">
        <title>Whole genome shotgun sequence of Actinoplanes rishiriensis NBRC 108556.</title>
        <authorList>
            <person name="Komaki H."/>
            <person name="Tamura T."/>
        </authorList>
    </citation>
    <scope>NUCLEOTIDE SEQUENCE</scope>
    <source>
        <strain evidence="1">NBRC 108556</strain>
    </source>
</reference>
<protein>
    <submittedName>
        <fullName evidence="1">Uncharacterized protein</fullName>
    </submittedName>
</protein>
<accession>A0A919K5K4</accession>
<dbReference type="RefSeq" id="WP_203789968.1">
    <property type="nucleotide sequence ID" value="NZ_BOMV01000101.1"/>
</dbReference>
<gene>
    <name evidence="1" type="ORF">Ari01nite_87760</name>
</gene>
<proteinExistence type="predicted"/>
<evidence type="ECO:0000313" key="2">
    <source>
        <dbReference type="Proteomes" id="UP000636960"/>
    </source>
</evidence>
<organism evidence="1 2">
    <name type="scientific">Paractinoplanes rishiriensis</name>
    <dbReference type="NCBI Taxonomy" id="1050105"/>
    <lineage>
        <taxon>Bacteria</taxon>
        <taxon>Bacillati</taxon>
        <taxon>Actinomycetota</taxon>
        <taxon>Actinomycetes</taxon>
        <taxon>Micromonosporales</taxon>
        <taxon>Micromonosporaceae</taxon>
        <taxon>Paractinoplanes</taxon>
    </lineage>
</organism>
<name>A0A919K5K4_9ACTN</name>
<keyword evidence="2" id="KW-1185">Reference proteome</keyword>
<evidence type="ECO:0000313" key="1">
    <source>
        <dbReference type="EMBL" id="GIF01312.1"/>
    </source>
</evidence>
<dbReference type="EMBL" id="BOMV01000101">
    <property type="protein sequence ID" value="GIF01312.1"/>
    <property type="molecule type" value="Genomic_DNA"/>
</dbReference>
<sequence>MNAVDQRTVAAISRGSRDAFILLFDRTSGAVRAEIASRLDADRSATVFAATYVEVWWLAGCHSGPEIDAMEWIKNILRRRLADADLDTRQQASNSDPAPGLRPSCAELELAFLLGRPVTRWPV</sequence>